<evidence type="ECO:0000313" key="1">
    <source>
        <dbReference type="EMBL" id="WVN87795.1"/>
    </source>
</evidence>
<organism evidence="1 2">
    <name type="scientific">Cryptococcus depauperatus CBS 7841</name>
    <dbReference type="NCBI Taxonomy" id="1295531"/>
    <lineage>
        <taxon>Eukaryota</taxon>
        <taxon>Fungi</taxon>
        <taxon>Dikarya</taxon>
        <taxon>Basidiomycota</taxon>
        <taxon>Agaricomycotina</taxon>
        <taxon>Tremellomycetes</taxon>
        <taxon>Tremellales</taxon>
        <taxon>Cryptococcaceae</taxon>
        <taxon>Cryptococcus</taxon>
    </lineage>
</organism>
<reference evidence="1" key="1">
    <citation type="submission" date="2016-06" db="EMBL/GenBank/DDBJ databases">
        <authorList>
            <person name="Cuomo C."/>
            <person name="Litvintseva A."/>
            <person name="Heitman J."/>
            <person name="Chen Y."/>
            <person name="Sun S."/>
            <person name="Springer D."/>
            <person name="Dromer F."/>
            <person name="Young S."/>
            <person name="Zeng Q."/>
            <person name="Chapman S."/>
            <person name="Gujja S."/>
            <person name="Saif S."/>
            <person name="Birren B."/>
        </authorList>
    </citation>
    <scope>NUCLEOTIDE SEQUENCE</scope>
    <source>
        <strain evidence="1">CBS 7841</strain>
    </source>
</reference>
<proteinExistence type="predicted"/>
<dbReference type="RefSeq" id="XP_066068495.1">
    <property type="nucleotide sequence ID" value="XM_066212398.1"/>
</dbReference>
<keyword evidence="2" id="KW-1185">Reference proteome</keyword>
<evidence type="ECO:0008006" key="3">
    <source>
        <dbReference type="Google" id="ProtNLM"/>
    </source>
</evidence>
<reference evidence="1" key="3">
    <citation type="submission" date="2024-01" db="EMBL/GenBank/DDBJ databases">
        <authorList>
            <person name="Coelho M.A."/>
            <person name="David-Palma M."/>
            <person name="Shea T."/>
            <person name="Sun S."/>
            <person name="Cuomo C.A."/>
            <person name="Heitman J."/>
        </authorList>
    </citation>
    <scope>NUCLEOTIDE SEQUENCE</scope>
    <source>
        <strain evidence="1">CBS 7841</strain>
    </source>
</reference>
<reference evidence="1" key="2">
    <citation type="journal article" date="2022" name="Elife">
        <title>Obligate sexual reproduction of a homothallic fungus closely related to the Cryptococcus pathogenic species complex.</title>
        <authorList>
            <person name="Passer A.R."/>
            <person name="Clancey S.A."/>
            <person name="Shea T."/>
            <person name="David-Palma M."/>
            <person name="Averette A.F."/>
            <person name="Boekhout T."/>
            <person name="Porcel B.M."/>
            <person name="Nowrousian M."/>
            <person name="Cuomo C.A."/>
            <person name="Sun S."/>
            <person name="Heitman J."/>
            <person name="Coelho M.A."/>
        </authorList>
    </citation>
    <scope>NUCLEOTIDE SEQUENCE</scope>
    <source>
        <strain evidence="1">CBS 7841</strain>
    </source>
</reference>
<dbReference type="Proteomes" id="UP000094043">
    <property type="component" value="Chromosome 3"/>
</dbReference>
<name>A0AAJ8M0U9_9TREE</name>
<dbReference type="EMBL" id="CP143786">
    <property type="protein sequence ID" value="WVN87795.1"/>
    <property type="molecule type" value="Genomic_DNA"/>
</dbReference>
<sequence length="278" mass="30966">MSEPLAVPVDLVGQSALYNVPDPLLRRLRLQDAQGQDIKDLDKFFAEKEVLVLYAGSEYGANNLRPFHGDLTLFAQRYRTAAVIYISVDTDPLAPQRVLQGKPWLRMVFNDNSDFAIIGKGKGNEAEVEEVARGEDFVQGGDVEMELEQVQLGVEENQNDYVRPLSRAAVTVLMSVFSTPSVAIYHLKSHKFVAKNLKSTAFNPNKIDKTFDTWQKGGQPSLRVKDVLGALKWPLIGLLLAILYRLAVNVYGNNDNVLVRLIDEISWNHGGRGLGSQQ</sequence>
<protein>
    <recommendedName>
        <fullName evidence="3">Thioredoxin-like fold domain-containing protein</fullName>
    </recommendedName>
</protein>
<dbReference type="AlphaFoldDB" id="A0AAJ8M0U9"/>
<dbReference type="GeneID" id="91087201"/>
<dbReference type="KEGG" id="cdep:91087201"/>
<gene>
    <name evidence="1" type="ORF">L203_102990</name>
</gene>
<evidence type="ECO:0000313" key="2">
    <source>
        <dbReference type="Proteomes" id="UP000094043"/>
    </source>
</evidence>
<accession>A0AAJ8M0U9</accession>